<dbReference type="FunFam" id="2.60.40.10:FF:000344">
    <property type="entry name" value="Muscle M-line assembly protein unc-89"/>
    <property type="match status" value="4"/>
</dbReference>
<dbReference type="GO" id="GO:0007156">
    <property type="term" value="P:homophilic cell adhesion via plasma membrane adhesion molecules"/>
    <property type="evidence" value="ECO:0007669"/>
    <property type="project" value="TreeGrafter"/>
</dbReference>
<dbReference type="SMART" id="SM00408">
    <property type="entry name" value="IGc2"/>
    <property type="match status" value="4"/>
</dbReference>
<feature type="domain" description="Ig-like" evidence="4">
    <location>
        <begin position="4"/>
        <end position="94"/>
    </location>
</feature>
<dbReference type="Gene3D" id="2.60.40.10">
    <property type="entry name" value="Immunoglobulins"/>
    <property type="match status" value="6"/>
</dbReference>
<dbReference type="InterPro" id="IPR050958">
    <property type="entry name" value="Cell_Adh-Cytoskel_Orgn"/>
</dbReference>
<dbReference type="InterPro" id="IPR003598">
    <property type="entry name" value="Ig_sub2"/>
</dbReference>
<feature type="domain" description="Ig-like" evidence="4">
    <location>
        <begin position="201"/>
        <end position="288"/>
    </location>
</feature>
<feature type="domain" description="Ig-like" evidence="4">
    <location>
        <begin position="299"/>
        <end position="387"/>
    </location>
</feature>
<sequence length="550" mass="60943">MTLEFVMAVLEDVECNEGDEVRFKSMITGDPNPEITWMINGIPLSESEKVRFISEDGICILIIKDVTRHFDGTVTCQGSNRLGTASCNGRLKVRVPPTPPSFAKPLDDRVTQENAVVSFEVDVLGYPDPEVTFTLKRKELKHGVDGVEIAGADGYYKVIISGCKVDEHDGEIVCRAVNEHGSAESRARLTVEPMEESRSAPTFIKDIEDQTVKYGVPAVFETTVRGSPNPEVTWFINGQKMDNNTPGVKIEFVNHDHKLTIDSAQYAGTILCRAENIAGQFETKARLTVIPQEKPKKAPRFTELLSDRSDVEGSTVVFEARVEAEPKPDIKWFLKNVEVESSENIVIREFDGSVKLEMRGIKLDDAGEVRCQASNSEGSAISAAQLTVNRKPFPPSFDKQPVSVTVERGSEARFEAHAEAVPAPTYQWSIDGRKIRDSTEGCRLETVNGMSVLIVDTNIHSISSTISVVAENNLGTDETGARLTVEERKPPKVTRDLKDQTVNKGEPCCFDVVIENATEAKWYHNGRELTTLLEGMTVVKKENYLVTYLK</sequence>
<evidence type="ECO:0000313" key="6">
    <source>
        <dbReference type="Proteomes" id="UP001196413"/>
    </source>
</evidence>
<keyword evidence="3" id="KW-0393">Immunoglobulin domain</keyword>
<proteinExistence type="predicted"/>
<dbReference type="EMBL" id="JAHQIW010001880">
    <property type="protein sequence ID" value="KAJ1353884.1"/>
    <property type="molecule type" value="Genomic_DNA"/>
</dbReference>
<dbReference type="PROSITE" id="PS50835">
    <property type="entry name" value="IG_LIKE"/>
    <property type="match status" value="3"/>
</dbReference>
<dbReference type="InterPro" id="IPR013098">
    <property type="entry name" value="Ig_I-set"/>
</dbReference>
<dbReference type="SUPFAM" id="SSF48726">
    <property type="entry name" value="Immunoglobulin"/>
    <property type="match status" value="5"/>
</dbReference>
<dbReference type="GO" id="GO:0005886">
    <property type="term" value="C:plasma membrane"/>
    <property type="evidence" value="ECO:0007669"/>
    <property type="project" value="TreeGrafter"/>
</dbReference>
<evidence type="ECO:0000256" key="3">
    <source>
        <dbReference type="ARBA" id="ARBA00023319"/>
    </source>
</evidence>
<dbReference type="PANTHER" id="PTHR45080:SF8">
    <property type="entry name" value="IG-LIKE DOMAIN-CONTAINING PROTEIN"/>
    <property type="match status" value="1"/>
</dbReference>
<name>A0AAD5MUB1_PARTN</name>
<gene>
    <name evidence="5" type="primary">UNC89_1</name>
    <name evidence="5" type="ORF">KIN20_010654</name>
</gene>
<comment type="caution">
    <text evidence="5">The sequence shown here is derived from an EMBL/GenBank/DDBJ whole genome shotgun (WGS) entry which is preliminary data.</text>
</comment>
<dbReference type="InterPro" id="IPR013783">
    <property type="entry name" value="Ig-like_fold"/>
</dbReference>
<dbReference type="SMART" id="SM00409">
    <property type="entry name" value="IG"/>
    <property type="match status" value="5"/>
</dbReference>
<evidence type="ECO:0000313" key="5">
    <source>
        <dbReference type="EMBL" id="KAJ1353884.1"/>
    </source>
</evidence>
<evidence type="ECO:0000256" key="2">
    <source>
        <dbReference type="ARBA" id="ARBA00023157"/>
    </source>
</evidence>
<organism evidence="5 6">
    <name type="scientific">Parelaphostrongylus tenuis</name>
    <name type="common">Meningeal worm</name>
    <dbReference type="NCBI Taxonomy" id="148309"/>
    <lineage>
        <taxon>Eukaryota</taxon>
        <taxon>Metazoa</taxon>
        <taxon>Ecdysozoa</taxon>
        <taxon>Nematoda</taxon>
        <taxon>Chromadorea</taxon>
        <taxon>Rhabditida</taxon>
        <taxon>Rhabditina</taxon>
        <taxon>Rhabditomorpha</taxon>
        <taxon>Strongyloidea</taxon>
        <taxon>Metastrongylidae</taxon>
        <taxon>Parelaphostrongylus</taxon>
    </lineage>
</organism>
<dbReference type="PANTHER" id="PTHR45080">
    <property type="entry name" value="CONTACTIN 5"/>
    <property type="match status" value="1"/>
</dbReference>
<dbReference type="AlphaFoldDB" id="A0AAD5MUB1"/>
<evidence type="ECO:0000256" key="1">
    <source>
        <dbReference type="ARBA" id="ARBA00022729"/>
    </source>
</evidence>
<keyword evidence="2" id="KW-1015">Disulfide bond</keyword>
<dbReference type="Pfam" id="PF07679">
    <property type="entry name" value="I-set"/>
    <property type="match status" value="5"/>
</dbReference>
<dbReference type="InterPro" id="IPR007110">
    <property type="entry name" value="Ig-like_dom"/>
</dbReference>
<protein>
    <submittedName>
        <fullName evidence="5">Muscle M-line assembly protein unc-89</fullName>
    </submittedName>
</protein>
<dbReference type="Proteomes" id="UP001196413">
    <property type="component" value="Unassembled WGS sequence"/>
</dbReference>
<keyword evidence="6" id="KW-1185">Reference proteome</keyword>
<accession>A0AAD5MUB1</accession>
<reference evidence="5" key="1">
    <citation type="submission" date="2021-06" db="EMBL/GenBank/DDBJ databases">
        <title>Parelaphostrongylus tenuis whole genome reference sequence.</title>
        <authorList>
            <person name="Garwood T.J."/>
            <person name="Larsen P.A."/>
            <person name="Fountain-Jones N.M."/>
            <person name="Garbe J.R."/>
            <person name="Macchietto M.G."/>
            <person name="Kania S.A."/>
            <person name="Gerhold R.W."/>
            <person name="Richards J.E."/>
            <person name="Wolf T.M."/>
        </authorList>
    </citation>
    <scope>NUCLEOTIDE SEQUENCE</scope>
    <source>
        <strain evidence="5">MNPRO001-30</strain>
        <tissue evidence="5">Meninges</tissue>
    </source>
</reference>
<dbReference type="InterPro" id="IPR036179">
    <property type="entry name" value="Ig-like_dom_sf"/>
</dbReference>
<dbReference type="InterPro" id="IPR003599">
    <property type="entry name" value="Ig_sub"/>
</dbReference>
<evidence type="ECO:0000259" key="4">
    <source>
        <dbReference type="PROSITE" id="PS50835"/>
    </source>
</evidence>
<keyword evidence="1" id="KW-0732">Signal</keyword>